<sequence length="51" mass="6190">MTSNLLQDNNIILNRTVPHSLHLAETVTFMTAIMLNHWRMWRISLWQWVKK</sequence>
<accession>A0ABW7IXU7</accession>
<protein>
    <submittedName>
        <fullName evidence="1">Uncharacterized protein</fullName>
    </submittedName>
</protein>
<organism evidence="1 2">
    <name type="scientific">Vibrio rumoiensis</name>
    <dbReference type="NCBI Taxonomy" id="76258"/>
    <lineage>
        <taxon>Bacteria</taxon>
        <taxon>Pseudomonadati</taxon>
        <taxon>Pseudomonadota</taxon>
        <taxon>Gammaproteobacteria</taxon>
        <taxon>Vibrionales</taxon>
        <taxon>Vibrionaceae</taxon>
        <taxon>Vibrio</taxon>
    </lineage>
</organism>
<evidence type="ECO:0000313" key="1">
    <source>
        <dbReference type="EMBL" id="MFH0265303.1"/>
    </source>
</evidence>
<name>A0ABW7IXU7_9VIBR</name>
<proteinExistence type="predicted"/>
<evidence type="ECO:0000313" key="2">
    <source>
        <dbReference type="Proteomes" id="UP001607151"/>
    </source>
</evidence>
<gene>
    <name evidence="1" type="ORF">ACGRQ9_07315</name>
</gene>
<dbReference type="EMBL" id="JBIHSN010000002">
    <property type="protein sequence ID" value="MFH0265303.1"/>
    <property type="molecule type" value="Genomic_DNA"/>
</dbReference>
<dbReference type="Proteomes" id="UP001607151">
    <property type="component" value="Unassembled WGS sequence"/>
</dbReference>
<comment type="caution">
    <text evidence="1">The sequence shown here is derived from an EMBL/GenBank/DDBJ whole genome shotgun (WGS) entry which is preliminary data.</text>
</comment>
<dbReference type="RefSeq" id="WP_162598346.1">
    <property type="nucleotide sequence ID" value="NZ_AP018685.1"/>
</dbReference>
<keyword evidence="2" id="KW-1185">Reference proteome</keyword>
<reference evidence="1 2" key="1">
    <citation type="submission" date="2024-10" db="EMBL/GenBank/DDBJ databases">
        <authorList>
            <person name="Yibar A."/>
            <person name="Saticioglu I.B."/>
            <person name="Duman M."/>
            <person name="Ajmi N."/>
            <person name="Gurler F."/>
            <person name="Ay H."/>
            <person name="Onuk E."/>
            <person name="Guler S."/>
            <person name="Romalde J.L."/>
        </authorList>
    </citation>
    <scope>NUCLEOTIDE SEQUENCE [LARGE SCALE GENOMIC DNA]</scope>
    <source>
        <strain evidence="1 2">14-MA-B</strain>
    </source>
</reference>